<organism evidence="2 3">
    <name type="scientific">Scyliorhinus torazame</name>
    <name type="common">Cloudy catshark</name>
    <name type="synonym">Catulus torazame</name>
    <dbReference type="NCBI Taxonomy" id="75743"/>
    <lineage>
        <taxon>Eukaryota</taxon>
        <taxon>Metazoa</taxon>
        <taxon>Chordata</taxon>
        <taxon>Craniata</taxon>
        <taxon>Vertebrata</taxon>
        <taxon>Chondrichthyes</taxon>
        <taxon>Elasmobranchii</taxon>
        <taxon>Galeomorphii</taxon>
        <taxon>Galeoidea</taxon>
        <taxon>Carcharhiniformes</taxon>
        <taxon>Scyliorhinidae</taxon>
        <taxon>Scyliorhinus</taxon>
    </lineage>
</organism>
<gene>
    <name evidence="2" type="ORF">scyTo_0004897</name>
</gene>
<protein>
    <submittedName>
        <fullName evidence="2">Uncharacterized protein</fullName>
    </submittedName>
</protein>
<dbReference type="Proteomes" id="UP000288216">
    <property type="component" value="Unassembled WGS sequence"/>
</dbReference>
<proteinExistence type="predicted"/>
<feature type="compositionally biased region" description="Polar residues" evidence="1">
    <location>
        <begin position="79"/>
        <end position="93"/>
    </location>
</feature>
<dbReference type="AlphaFoldDB" id="A0A401NYX2"/>
<name>A0A401NYX2_SCYTO</name>
<reference evidence="2 3" key="1">
    <citation type="journal article" date="2018" name="Nat. Ecol. Evol.">
        <title>Shark genomes provide insights into elasmobranch evolution and the origin of vertebrates.</title>
        <authorList>
            <person name="Hara Y"/>
            <person name="Yamaguchi K"/>
            <person name="Onimaru K"/>
            <person name="Kadota M"/>
            <person name="Koyanagi M"/>
            <person name="Keeley SD"/>
            <person name="Tatsumi K"/>
            <person name="Tanaka K"/>
            <person name="Motone F"/>
            <person name="Kageyama Y"/>
            <person name="Nozu R"/>
            <person name="Adachi N"/>
            <person name="Nishimura O"/>
            <person name="Nakagawa R"/>
            <person name="Tanegashima C"/>
            <person name="Kiyatake I"/>
            <person name="Matsumoto R"/>
            <person name="Murakumo K"/>
            <person name="Nishida K"/>
            <person name="Terakita A"/>
            <person name="Kuratani S"/>
            <person name="Sato K"/>
            <person name="Hyodo S Kuraku.S."/>
        </authorList>
    </citation>
    <scope>NUCLEOTIDE SEQUENCE [LARGE SCALE GENOMIC DNA]</scope>
</reference>
<comment type="caution">
    <text evidence="2">The sequence shown here is derived from an EMBL/GenBank/DDBJ whole genome shotgun (WGS) entry which is preliminary data.</text>
</comment>
<dbReference type="EMBL" id="BFAA01001477">
    <property type="protein sequence ID" value="GCB66061.1"/>
    <property type="molecule type" value="Genomic_DNA"/>
</dbReference>
<feature type="region of interest" description="Disordered" evidence="1">
    <location>
        <begin position="73"/>
        <end position="96"/>
    </location>
</feature>
<evidence type="ECO:0000313" key="3">
    <source>
        <dbReference type="Proteomes" id="UP000288216"/>
    </source>
</evidence>
<sequence>MARDLHPAGVISDGDTVEKASLERQIWKQAATQRQIAWEHQYTSNHLHEIKEERQRQQRRKLLTKQEVVMKENAGTVELQEQSNNYHNGNTGYDDTRIWPGGTVEGLKLSHHFAERIICGKIQNPEAEELVQT</sequence>
<evidence type="ECO:0000256" key="1">
    <source>
        <dbReference type="SAM" id="MobiDB-lite"/>
    </source>
</evidence>
<keyword evidence="3" id="KW-1185">Reference proteome</keyword>
<evidence type="ECO:0000313" key="2">
    <source>
        <dbReference type="EMBL" id="GCB66061.1"/>
    </source>
</evidence>
<accession>A0A401NYX2</accession>